<dbReference type="OrthoDB" id="9807941at2"/>
<dbReference type="Gene3D" id="1.10.150.20">
    <property type="entry name" value="5' to 3' exonuclease, C-terminal subdomain"/>
    <property type="match status" value="1"/>
</dbReference>
<organism evidence="2 3">
    <name type="scientific">Dokdonia sinensis</name>
    <dbReference type="NCBI Taxonomy" id="2479847"/>
    <lineage>
        <taxon>Bacteria</taxon>
        <taxon>Pseudomonadati</taxon>
        <taxon>Bacteroidota</taxon>
        <taxon>Flavobacteriia</taxon>
        <taxon>Flavobacteriales</taxon>
        <taxon>Flavobacteriaceae</taxon>
        <taxon>Dokdonia</taxon>
    </lineage>
</organism>
<accession>A0A3M0GT73</accession>
<dbReference type="Proteomes" id="UP000281985">
    <property type="component" value="Unassembled WGS sequence"/>
</dbReference>
<name>A0A3M0GT73_9FLAO</name>
<dbReference type="EMBL" id="REFV01000005">
    <property type="protein sequence ID" value="RMB60526.1"/>
    <property type="molecule type" value="Genomic_DNA"/>
</dbReference>
<comment type="caution">
    <text evidence="2">The sequence shown here is derived from an EMBL/GenBank/DDBJ whole genome shotgun (WGS) entry which is preliminary data.</text>
</comment>
<evidence type="ECO:0000313" key="2">
    <source>
        <dbReference type="EMBL" id="RMB60526.1"/>
    </source>
</evidence>
<proteinExistence type="predicted"/>
<feature type="compositionally biased region" description="Basic residues" evidence="1">
    <location>
        <begin position="8"/>
        <end position="24"/>
    </location>
</feature>
<dbReference type="RefSeq" id="WP_121916930.1">
    <property type="nucleotide sequence ID" value="NZ_REFV01000005.1"/>
</dbReference>
<gene>
    <name evidence="2" type="ORF">EAX61_06810</name>
</gene>
<protein>
    <submittedName>
        <fullName evidence="2">Uncharacterized protein</fullName>
    </submittedName>
</protein>
<reference evidence="2 3" key="1">
    <citation type="submission" date="2018-10" db="EMBL/GenBank/DDBJ databases">
        <title>Dokdonia luteus sp. nov., isolated from sea water.</title>
        <authorList>
            <person name="Zhou L.Y."/>
            <person name="Du Z.J."/>
        </authorList>
    </citation>
    <scope>NUCLEOTIDE SEQUENCE [LARGE SCALE GENOMIC DNA]</scope>
    <source>
        <strain evidence="2 3">SH27</strain>
    </source>
</reference>
<dbReference type="AlphaFoldDB" id="A0A3M0GT73"/>
<evidence type="ECO:0000313" key="3">
    <source>
        <dbReference type="Proteomes" id="UP000281985"/>
    </source>
</evidence>
<sequence length="352" mass="38086">MATATKKTSTKKTATKKTAAKKSATKAASKVSSINNSLVKASMAAINTTVKNGEKWQKLTKKLIKKSEPVRTKQMEILMDTAAAVKNQAASGKERMMDLVGYDGTTVDKAVDFAKNNPVSKKVIATTEDIKEKVSKNPMVKKVEKTTEDIKKMSIAKFNDVKEDVLEQAQKILHKGEEIVKEAKVERPTSKEVKAKGAAKVKAVRKTTAKKATATKKQTAKKVAAVKETAKKTVKAVKTEGTVKAATVKFEGKQKEEAVKAATKVAVKTIAKDDLKIIHGIGPKLEGVFNKNGITTFGELAKADKTKIEAILEEAGPVFKNVDTADWKKQAEVGAEGGEEALKTWVARYRTA</sequence>
<evidence type="ECO:0000256" key="1">
    <source>
        <dbReference type="SAM" id="MobiDB-lite"/>
    </source>
</evidence>
<feature type="region of interest" description="Disordered" evidence="1">
    <location>
        <begin position="1"/>
        <end position="33"/>
    </location>
</feature>
<keyword evidence="3" id="KW-1185">Reference proteome</keyword>